<keyword evidence="10" id="KW-1185">Reference proteome</keyword>
<comment type="caution">
    <text evidence="9">The sequence shown here is derived from an EMBL/GenBank/DDBJ whole genome shotgun (WGS) entry which is preliminary data.</text>
</comment>
<feature type="region of interest" description="Disordered" evidence="7">
    <location>
        <begin position="326"/>
        <end position="385"/>
    </location>
</feature>
<keyword evidence="3" id="KW-0238">DNA-binding</keyword>
<dbReference type="PROSITE" id="PS50217">
    <property type="entry name" value="BZIP"/>
    <property type="match status" value="1"/>
</dbReference>
<keyword evidence="4" id="KW-0804">Transcription</keyword>
<dbReference type="InterPro" id="IPR004827">
    <property type="entry name" value="bZIP"/>
</dbReference>
<dbReference type="CDD" id="cd14702">
    <property type="entry name" value="bZIP_plant_GBF1"/>
    <property type="match status" value="1"/>
</dbReference>
<evidence type="ECO:0000256" key="2">
    <source>
        <dbReference type="ARBA" id="ARBA00023015"/>
    </source>
</evidence>
<evidence type="ECO:0000313" key="10">
    <source>
        <dbReference type="Proteomes" id="UP001489004"/>
    </source>
</evidence>
<dbReference type="PROSITE" id="PS00036">
    <property type="entry name" value="BZIP_BASIC"/>
    <property type="match status" value="1"/>
</dbReference>
<dbReference type="PANTHER" id="PTHR46324:SF26">
    <property type="entry name" value="OS02G0728001 PROTEIN"/>
    <property type="match status" value="1"/>
</dbReference>
<protein>
    <recommendedName>
        <fullName evidence="8">BZIP domain-containing protein</fullName>
    </recommendedName>
</protein>
<sequence length="589" mass="63255">MDHQDIIASSGQIFPLPVLPDPSCKRLRQASIGGRFSGVSRTELTVERYGTINRTSQDVKFGCKADNRCAASYQLWLLAGMPPQPVQLGLDTCLSGLLDLASASSLPPLTSGQSSQPDGAELLQSALNLLEGKGGQCSTLTNESSQARPSSGGSDVMNCSVGHGQAARRQRQALVENPDTPPAKHGRRPGNLFCATPYTSPFAEAAHDAVNMSGCMPANCISGNIVNGSSESVRSMLHNPTAATQLAAQPHSADSHVNPACPVGDGPTAAVLHCKRTRHAKAAVMDDYAFLFDDLDQLELESDFGSDQDQDDDSDDQDFAREAGFTEACKRASVGRQMSTRPAAGAMRRSPRGSATGSSSNKVKEKRKVGRPITYKGDPNAPHLTEAEKRRIKRRIANRESARRVRQKRQGQLEELQAKMLYIQAHNQQLQERIIEIERQRAGVHQQFLETRHRWSLAAGENLLLQREMCGLRKHLQANVCLLEGAFGRGASRASANLAIARQRQASPGSPEKLAMPAEGASPTSPSSRGDAPAGQDIAASAGVTVPIVTESKGGTQLPASTGAQGMTLNMCPELFLDNWSNLDNYLTY</sequence>
<dbReference type="SUPFAM" id="SSF57959">
    <property type="entry name" value="Leucine zipper domain"/>
    <property type="match status" value="1"/>
</dbReference>
<dbReference type="Proteomes" id="UP001489004">
    <property type="component" value="Unassembled WGS sequence"/>
</dbReference>
<reference evidence="9 10" key="1">
    <citation type="journal article" date="2024" name="Nat. Commun.">
        <title>Phylogenomics reveals the evolutionary origins of lichenization in chlorophyte algae.</title>
        <authorList>
            <person name="Puginier C."/>
            <person name="Libourel C."/>
            <person name="Otte J."/>
            <person name="Skaloud P."/>
            <person name="Haon M."/>
            <person name="Grisel S."/>
            <person name="Petersen M."/>
            <person name="Berrin J.G."/>
            <person name="Delaux P.M."/>
            <person name="Dal Grande F."/>
            <person name="Keller J."/>
        </authorList>
    </citation>
    <scope>NUCLEOTIDE SEQUENCE [LARGE SCALE GENOMIC DNA]</scope>
    <source>
        <strain evidence="9 10">SAG 2043</strain>
    </source>
</reference>
<keyword evidence="2" id="KW-0805">Transcription regulation</keyword>
<evidence type="ECO:0000259" key="8">
    <source>
        <dbReference type="PROSITE" id="PS50217"/>
    </source>
</evidence>
<dbReference type="EMBL" id="JALJOR010000002">
    <property type="protein sequence ID" value="KAK9824369.1"/>
    <property type="molecule type" value="Genomic_DNA"/>
</dbReference>
<gene>
    <name evidence="9" type="ORF">WJX72_009773</name>
</gene>
<dbReference type="AlphaFoldDB" id="A0AAW1QSC6"/>
<feature type="domain" description="BZIP" evidence="8">
    <location>
        <begin position="388"/>
        <end position="451"/>
    </location>
</feature>
<dbReference type="GO" id="GO:0003700">
    <property type="term" value="F:DNA-binding transcription factor activity"/>
    <property type="evidence" value="ECO:0007669"/>
    <property type="project" value="InterPro"/>
</dbReference>
<evidence type="ECO:0000256" key="5">
    <source>
        <dbReference type="ARBA" id="ARBA00023242"/>
    </source>
</evidence>
<accession>A0AAW1QSC6</accession>
<comment type="subcellular location">
    <subcellularLocation>
        <location evidence="1">Nucleus</location>
    </subcellularLocation>
</comment>
<feature type="coiled-coil region" evidence="6">
    <location>
        <begin position="399"/>
        <end position="447"/>
    </location>
</feature>
<dbReference type="Pfam" id="PF00170">
    <property type="entry name" value="bZIP_1"/>
    <property type="match status" value="1"/>
</dbReference>
<evidence type="ECO:0000256" key="7">
    <source>
        <dbReference type="SAM" id="MobiDB-lite"/>
    </source>
</evidence>
<dbReference type="SMART" id="SM00338">
    <property type="entry name" value="BRLZ"/>
    <property type="match status" value="1"/>
</dbReference>
<dbReference type="InterPro" id="IPR045314">
    <property type="entry name" value="bZIP_plant_GBF1"/>
</dbReference>
<dbReference type="GO" id="GO:0005634">
    <property type="term" value="C:nucleus"/>
    <property type="evidence" value="ECO:0007669"/>
    <property type="project" value="UniProtKB-SubCell"/>
</dbReference>
<dbReference type="PANTHER" id="PTHR46324">
    <property type="entry name" value="BASIC LEUCINE ZIPPER 43-RELATED"/>
    <property type="match status" value="1"/>
</dbReference>
<dbReference type="Gene3D" id="1.20.5.170">
    <property type="match status" value="1"/>
</dbReference>
<dbReference type="GO" id="GO:0003677">
    <property type="term" value="F:DNA binding"/>
    <property type="evidence" value="ECO:0007669"/>
    <property type="project" value="UniProtKB-KW"/>
</dbReference>
<dbReference type="InterPro" id="IPR046347">
    <property type="entry name" value="bZIP_sf"/>
</dbReference>
<evidence type="ECO:0000313" key="9">
    <source>
        <dbReference type="EMBL" id="KAK9824369.1"/>
    </source>
</evidence>
<evidence type="ECO:0000256" key="6">
    <source>
        <dbReference type="SAM" id="Coils"/>
    </source>
</evidence>
<feature type="region of interest" description="Disordered" evidence="7">
    <location>
        <begin position="502"/>
        <end position="535"/>
    </location>
</feature>
<feature type="compositionally biased region" description="Polar residues" evidence="7">
    <location>
        <begin position="137"/>
        <end position="153"/>
    </location>
</feature>
<evidence type="ECO:0000256" key="3">
    <source>
        <dbReference type="ARBA" id="ARBA00023125"/>
    </source>
</evidence>
<feature type="region of interest" description="Disordered" evidence="7">
    <location>
        <begin position="137"/>
        <end position="190"/>
    </location>
</feature>
<keyword evidence="6" id="KW-0175">Coiled coil</keyword>
<name>A0AAW1QSC6_9CHLO</name>
<evidence type="ECO:0000256" key="4">
    <source>
        <dbReference type="ARBA" id="ARBA00023163"/>
    </source>
</evidence>
<dbReference type="InterPro" id="IPR044521">
    <property type="entry name" value="AtbZIP8/43"/>
</dbReference>
<organism evidence="9 10">
    <name type="scientific">[Myrmecia] bisecta</name>
    <dbReference type="NCBI Taxonomy" id="41462"/>
    <lineage>
        <taxon>Eukaryota</taxon>
        <taxon>Viridiplantae</taxon>
        <taxon>Chlorophyta</taxon>
        <taxon>core chlorophytes</taxon>
        <taxon>Trebouxiophyceae</taxon>
        <taxon>Trebouxiales</taxon>
        <taxon>Trebouxiaceae</taxon>
        <taxon>Myrmecia</taxon>
    </lineage>
</organism>
<keyword evidence="5" id="KW-0539">Nucleus</keyword>
<proteinExistence type="predicted"/>
<evidence type="ECO:0000256" key="1">
    <source>
        <dbReference type="ARBA" id="ARBA00004123"/>
    </source>
</evidence>